<dbReference type="PANTHER" id="PTHR43289">
    <property type="entry name" value="MITOGEN-ACTIVATED PROTEIN KINASE KINASE KINASE 20-RELATED"/>
    <property type="match status" value="1"/>
</dbReference>
<sequence length="1014" mass="112384">MNDAPGDSQRLDEVIAGYLHAEEAGEAPTTDALLADHPELADGLREFLADRDHVHDLAGIAGEPPRRRFVPPKVRYFGDYELLDEIARGGMGVIYKARQTSLNRTVAIKMILSGHLASDEDIERFKTEAEAAGNLRHPSIVAVHEVGRHDDHHYFSMDYIEGRSLAEIVRENPLPARKAAEYVQSIAAAVQYAHEQGTLHRDLKPSNVLVDAADRIHITDFGLAMRVEGDSDLTRTGQVLGTPSYMSPEQAQGRRGLIGPASDVYSLGVILYELLTGRPPFKGESSVQTIQQLIESEPASPRLLNPKVPADLETICLKCLQKQPHRRYLTAESLRADLERWRSGQPITARPVGRIERSWRWCRRNPSTAGLLASILTLVLGVFLATIWFVNDRGNRRAEAIRDAAEQAERLSRLQLGIEDAIENAYLLREQSWKLADRSQEWASAIASARSAQRRAESLVEQDSHRIPPVLLEQLDELNRDLDADERDQQFAARFDAIRLAASEVNVESAKFRGDRIFARTSEALAELGLVIGGTPVSEAGASILSLPTAVQETRISSLDLCLSHIVDAEPGDEDWLLTVLAAVDSDPWRNDVRRAIAESDHPRLRQLAAAVDVAPHTPPLLIHMARALSRAGFKDDAIRLLMRLNLVRPDDFWGNHSLGYLFSSSQVNRPEASLRFFHTAVALRPESAGAWLNLGLTLAEQNDLHGAVTAFRRAIGIEPEYASAWNSLGVVYSRLGEHENAANALRNAIDLQPEYALAHANLGDMRRRSGDIAGAILAFQQALDLEPDNRKWAKALIEMCLDAGALQQAIAGHERWIERGAPSHKDYLELAFLLRYTGDIAGYRGVCRTMFEEFAGSESVARRHSLLTACLSFPEGEVTPEILEIAEQHAQSRARIHRRMLGLAYYRVGGDEEALAILLTTTGEDLSVNSQLGSLLCLALVQLRLDKLDAARETIRAARRTAARSTRAGVPWSVQASMWREVKAAIEGKLDEPIPILPPLYNREARLPAWLKD</sequence>
<dbReference type="CDD" id="cd14014">
    <property type="entry name" value="STKc_PknB_like"/>
    <property type="match status" value="1"/>
</dbReference>
<evidence type="ECO:0000256" key="3">
    <source>
        <dbReference type="ARBA" id="ARBA00022679"/>
    </source>
</evidence>
<protein>
    <recommendedName>
        <fullName evidence="1">non-specific serine/threonine protein kinase</fullName>
        <ecNumber evidence="1">2.7.11.1</ecNumber>
    </recommendedName>
</protein>
<evidence type="ECO:0000259" key="9">
    <source>
        <dbReference type="PROSITE" id="PS50011"/>
    </source>
</evidence>
<keyword evidence="8" id="KW-0472">Membrane</keyword>
<dbReference type="Gene3D" id="1.10.510.10">
    <property type="entry name" value="Transferase(Phosphotransferase) domain 1"/>
    <property type="match status" value="1"/>
</dbReference>
<evidence type="ECO:0000256" key="4">
    <source>
        <dbReference type="ARBA" id="ARBA00022741"/>
    </source>
</evidence>
<keyword evidence="4" id="KW-0547">Nucleotide-binding</keyword>
<dbReference type="GO" id="GO:0005524">
    <property type="term" value="F:ATP binding"/>
    <property type="evidence" value="ECO:0007669"/>
    <property type="project" value="UniProtKB-KW"/>
</dbReference>
<dbReference type="EMBL" id="CP036275">
    <property type="protein sequence ID" value="QDU39607.1"/>
    <property type="molecule type" value="Genomic_DNA"/>
</dbReference>
<keyword evidence="6" id="KW-0067">ATP-binding</keyword>
<dbReference type="InterPro" id="IPR011009">
    <property type="entry name" value="Kinase-like_dom_sf"/>
</dbReference>
<dbReference type="Gene3D" id="1.25.40.10">
    <property type="entry name" value="Tetratricopeptide repeat domain"/>
    <property type="match status" value="1"/>
</dbReference>
<dbReference type="SUPFAM" id="SSF56112">
    <property type="entry name" value="Protein kinase-like (PK-like)"/>
    <property type="match status" value="1"/>
</dbReference>
<dbReference type="FunFam" id="1.10.510.10:FF:000021">
    <property type="entry name" value="Serine/threonine protein kinase"/>
    <property type="match status" value="1"/>
</dbReference>
<dbReference type="InterPro" id="IPR019734">
    <property type="entry name" value="TPR_rpt"/>
</dbReference>
<evidence type="ECO:0000256" key="6">
    <source>
        <dbReference type="ARBA" id="ARBA00022840"/>
    </source>
</evidence>
<evidence type="ECO:0000256" key="1">
    <source>
        <dbReference type="ARBA" id="ARBA00012513"/>
    </source>
</evidence>
<dbReference type="PROSITE" id="PS50011">
    <property type="entry name" value="PROTEIN_KINASE_DOM"/>
    <property type="match status" value="1"/>
</dbReference>
<evidence type="ECO:0000256" key="7">
    <source>
        <dbReference type="PROSITE-ProRule" id="PRU00339"/>
    </source>
</evidence>
<dbReference type="Pfam" id="PF00069">
    <property type="entry name" value="Pkinase"/>
    <property type="match status" value="1"/>
</dbReference>
<dbReference type="OrthoDB" id="225358at2"/>
<evidence type="ECO:0000256" key="2">
    <source>
        <dbReference type="ARBA" id="ARBA00022527"/>
    </source>
</evidence>
<keyword evidence="7" id="KW-0802">TPR repeat</keyword>
<keyword evidence="5 10" id="KW-0418">Kinase</keyword>
<dbReference type="Pfam" id="PF13432">
    <property type="entry name" value="TPR_16"/>
    <property type="match status" value="2"/>
</dbReference>
<evidence type="ECO:0000256" key="8">
    <source>
        <dbReference type="SAM" id="Phobius"/>
    </source>
</evidence>
<feature type="domain" description="Protein kinase" evidence="9">
    <location>
        <begin position="80"/>
        <end position="342"/>
    </location>
</feature>
<dbReference type="InterPro" id="IPR011990">
    <property type="entry name" value="TPR-like_helical_dom_sf"/>
</dbReference>
<dbReference type="PANTHER" id="PTHR43289:SF6">
    <property type="entry name" value="SERINE_THREONINE-PROTEIN KINASE NEKL-3"/>
    <property type="match status" value="1"/>
</dbReference>
<keyword evidence="3 10" id="KW-0808">Transferase</keyword>
<dbReference type="AlphaFoldDB" id="A0A517ZAX2"/>
<name>A0A517ZAX2_9PLAN</name>
<feature type="repeat" description="TPR" evidence="7">
    <location>
        <begin position="723"/>
        <end position="756"/>
    </location>
</feature>
<evidence type="ECO:0000256" key="5">
    <source>
        <dbReference type="ARBA" id="ARBA00022777"/>
    </source>
</evidence>
<dbReference type="Proteomes" id="UP000320496">
    <property type="component" value="Chromosome"/>
</dbReference>
<keyword evidence="11" id="KW-1185">Reference proteome</keyword>
<dbReference type="Gene3D" id="3.30.200.20">
    <property type="entry name" value="Phosphorylase Kinase, domain 1"/>
    <property type="match status" value="1"/>
</dbReference>
<dbReference type="GO" id="GO:0004674">
    <property type="term" value="F:protein serine/threonine kinase activity"/>
    <property type="evidence" value="ECO:0007669"/>
    <property type="project" value="UniProtKB-KW"/>
</dbReference>
<feature type="repeat" description="TPR" evidence="7">
    <location>
        <begin position="689"/>
        <end position="722"/>
    </location>
</feature>
<dbReference type="SUPFAM" id="SSF48452">
    <property type="entry name" value="TPR-like"/>
    <property type="match status" value="2"/>
</dbReference>
<accession>A0A517ZAX2</accession>
<dbReference type="SMART" id="SM00220">
    <property type="entry name" value="S_TKc"/>
    <property type="match status" value="1"/>
</dbReference>
<feature type="transmembrane region" description="Helical" evidence="8">
    <location>
        <begin position="369"/>
        <end position="390"/>
    </location>
</feature>
<evidence type="ECO:0000313" key="11">
    <source>
        <dbReference type="Proteomes" id="UP000320496"/>
    </source>
</evidence>
<feature type="repeat" description="TPR" evidence="7">
    <location>
        <begin position="757"/>
        <end position="790"/>
    </location>
</feature>
<dbReference type="PROSITE" id="PS50293">
    <property type="entry name" value="TPR_REGION"/>
    <property type="match status" value="1"/>
</dbReference>
<proteinExistence type="predicted"/>
<evidence type="ECO:0000313" key="10">
    <source>
        <dbReference type="EMBL" id="QDU39607.1"/>
    </source>
</evidence>
<keyword evidence="8" id="KW-1133">Transmembrane helix</keyword>
<keyword evidence="8" id="KW-0812">Transmembrane</keyword>
<dbReference type="KEGG" id="mri:Mal4_39530"/>
<reference evidence="10 11" key="1">
    <citation type="submission" date="2019-02" db="EMBL/GenBank/DDBJ databases">
        <title>Deep-cultivation of Planctomycetes and their phenomic and genomic characterization uncovers novel biology.</title>
        <authorList>
            <person name="Wiegand S."/>
            <person name="Jogler M."/>
            <person name="Boedeker C."/>
            <person name="Pinto D."/>
            <person name="Vollmers J."/>
            <person name="Rivas-Marin E."/>
            <person name="Kohn T."/>
            <person name="Peeters S.H."/>
            <person name="Heuer A."/>
            <person name="Rast P."/>
            <person name="Oberbeckmann S."/>
            <person name="Bunk B."/>
            <person name="Jeske O."/>
            <person name="Meyerdierks A."/>
            <person name="Storesund J.E."/>
            <person name="Kallscheuer N."/>
            <person name="Luecker S."/>
            <person name="Lage O.M."/>
            <person name="Pohl T."/>
            <person name="Merkel B.J."/>
            <person name="Hornburger P."/>
            <person name="Mueller R.-W."/>
            <person name="Bruemmer F."/>
            <person name="Labrenz M."/>
            <person name="Spormann A.M."/>
            <person name="Op den Camp H."/>
            <person name="Overmann J."/>
            <person name="Amann R."/>
            <person name="Jetten M.S.M."/>
            <person name="Mascher T."/>
            <person name="Medema M.H."/>
            <person name="Devos D.P."/>
            <person name="Kaster A.-K."/>
            <person name="Ovreas L."/>
            <person name="Rohde M."/>
            <person name="Galperin M.Y."/>
            <person name="Jogler C."/>
        </authorList>
    </citation>
    <scope>NUCLEOTIDE SEQUENCE [LARGE SCALE GENOMIC DNA]</scope>
    <source>
        <strain evidence="10 11">Mal4</strain>
    </source>
</reference>
<gene>
    <name evidence="10" type="primary">prkC_21</name>
    <name evidence="10" type="ORF">Mal4_39530</name>
</gene>
<dbReference type="InterPro" id="IPR000719">
    <property type="entry name" value="Prot_kinase_dom"/>
</dbReference>
<keyword evidence="2" id="KW-0723">Serine/threonine-protein kinase</keyword>
<dbReference type="RefSeq" id="WP_145370775.1">
    <property type="nucleotide sequence ID" value="NZ_CP036275.1"/>
</dbReference>
<dbReference type="PROSITE" id="PS50005">
    <property type="entry name" value="TPR"/>
    <property type="match status" value="3"/>
</dbReference>
<dbReference type="EC" id="2.7.11.1" evidence="1"/>
<organism evidence="10 11">
    <name type="scientific">Maioricimonas rarisocia</name>
    <dbReference type="NCBI Taxonomy" id="2528026"/>
    <lineage>
        <taxon>Bacteria</taxon>
        <taxon>Pseudomonadati</taxon>
        <taxon>Planctomycetota</taxon>
        <taxon>Planctomycetia</taxon>
        <taxon>Planctomycetales</taxon>
        <taxon>Planctomycetaceae</taxon>
        <taxon>Maioricimonas</taxon>
    </lineage>
</organism>
<dbReference type="SMART" id="SM00028">
    <property type="entry name" value="TPR"/>
    <property type="match status" value="4"/>
</dbReference>